<dbReference type="SUPFAM" id="SSF55257">
    <property type="entry name" value="RBP11-like subunits of RNA polymerase"/>
    <property type="match status" value="1"/>
</dbReference>
<keyword evidence="11" id="KW-0934">Plastid</keyword>
<evidence type="ECO:0000256" key="9">
    <source>
        <dbReference type="HAMAP-Rule" id="MF_00059"/>
    </source>
</evidence>
<dbReference type="GO" id="GO:0003677">
    <property type="term" value="F:DNA binding"/>
    <property type="evidence" value="ECO:0007669"/>
    <property type="project" value="UniProtKB-UniRule"/>
</dbReference>
<dbReference type="EMBL" id="GU191334">
    <property type="protein sequence ID" value="ADA63552.1"/>
    <property type="molecule type" value="Genomic_DNA"/>
</dbReference>
<dbReference type="CDD" id="cd06928">
    <property type="entry name" value="RNAP_alpha_NTD"/>
    <property type="match status" value="1"/>
</dbReference>
<evidence type="ECO:0000256" key="8">
    <source>
        <dbReference type="ARBA" id="ARBA00048552"/>
    </source>
</evidence>
<dbReference type="SUPFAM" id="SSF56553">
    <property type="entry name" value="Insert subdomain of RNA polymerase alpha subunit"/>
    <property type="match status" value="1"/>
</dbReference>
<dbReference type="Pfam" id="PF01000">
    <property type="entry name" value="RNA_pol_A_bac"/>
    <property type="match status" value="1"/>
</dbReference>
<evidence type="ECO:0000256" key="1">
    <source>
        <dbReference type="ARBA" id="ARBA00004026"/>
    </source>
</evidence>
<dbReference type="Gene3D" id="1.10.150.20">
    <property type="entry name" value="5' to 3' exonuclease, C-terminal subdomain"/>
    <property type="match status" value="1"/>
</dbReference>
<dbReference type="GO" id="GO:0003899">
    <property type="term" value="F:DNA-directed RNA polymerase activity"/>
    <property type="evidence" value="ECO:0007669"/>
    <property type="project" value="UniProtKB-UniRule"/>
</dbReference>
<comment type="catalytic activity">
    <reaction evidence="8 9">
        <text>RNA(n) + a ribonucleoside 5'-triphosphate = RNA(n+1) + diphosphate</text>
        <dbReference type="Rhea" id="RHEA:21248"/>
        <dbReference type="Rhea" id="RHEA-COMP:14527"/>
        <dbReference type="Rhea" id="RHEA-COMP:17342"/>
        <dbReference type="ChEBI" id="CHEBI:33019"/>
        <dbReference type="ChEBI" id="CHEBI:61557"/>
        <dbReference type="ChEBI" id="CHEBI:140395"/>
        <dbReference type="EC" id="2.7.7.6"/>
    </reaction>
</comment>
<sequence length="337" mass="37854">MIEDELPISVRSVQWKCVESRIESKRLHYGRFAISPFQKGQANTVGIAIRRALLGEVGGTSITSAKFQGAAHEYSTMAGIQESIHDILMNLKEIVLENNSYEVQKGFIQVIGPKKILAGDIQVCSSVKIIDPSQYIATITKSISLNIELKIEKDRGYRIKNTDLKENEFPIDAIFMPIRNANYSVHSFQKNKQLYEILFLEIWTNGSLTPEKAISEATRNLIDLVVPLIHIGDKLTENPINGTSDINFPSVSGTNDLNKIAQEVAFKNIFIDQLELPARAYNGLKKVNVHTVSDLLMYTETDLRNIRSLGKKSVEQILEALQKKFAIKLSETKLFTT</sequence>
<feature type="region of interest" description="Alpha N-terminal domain (alpha-NTD)" evidence="9">
    <location>
        <begin position="1"/>
        <end position="258"/>
    </location>
</feature>
<dbReference type="EMBL" id="JN968380">
    <property type="protein sequence ID" value="AEV58370.1"/>
    <property type="molecule type" value="Genomic_DNA"/>
</dbReference>
<keyword evidence="6 9" id="KW-0548">Nucleotidyltransferase</keyword>
<comment type="subcellular location">
    <subcellularLocation>
        <location evidence="2">Plastid</location>
    </subcellularLocation>
</comment>
<comment type="domain">
    <text evidence="9">The N-terminal domain is essential for RNAP assembly and basal transcription, whereas the C-terminal domain is involved in interaction with transcriptional regulators and with upstream promoter elements.</text>
</comment>
<dbReference type="AlphaFoldDB" id="E3T2R4"/>
<comment type="subunit">
    <text evidence="9">Homodimer. The RNAP catalytic core consists of 2 alpha, 1 beta, 1 beta' and 1 omega subunit. When a sigma factor is associated with the core the holoenzyme is formed, which can initiate transcription.</text>
</comment>
<dbReference type="Gene3D" id="3.30.1360.10">
    <property type="entry name" value="RNA polymerase, RBP11-like subunit"/>
    <property type="match status" value="1"/>
</dbReference>
<evidence type="ECO:0000259" key="10">
    <source>
        <dbReference type="SMART" id="SM00662"/>
    </source>
</evidence>
<reference evidence="11" key="1">
    <citation type="journal article" date="2010" name="BMC Evol. Biol.">
        <title>Complete plastome sequences of Equisetum arvense and Isoetes flaccida: implications for phylogeny and plastid genome evolution of early land plant lineages.</title>
        <authorList>
            <person name="Karol K.G."/>
            <person name="Arumuganathan K."/>
            <person name="Boore J.L."/>
            <person name="Duffy A.M."/>
            <person name="Everett K.D."/>
            <person name="Hall J.D."/>
            <person name="Hansen S.K."/>
            <person name="Kuehl J.V."/>
            <person name="Mandoli D.F."/>
            <person name="Mishler B.D."/>
            <person name="Olmstead R.G."/>
            <person name="Renzaglia K.S."/>
            <person name="Wolf P.G."/>
        </authorList>
    </citation>
    <scope>NUCLEOTIDE SEQUENCE [LARGE SCALE GENOMIC DNA]</scope>
</reference>
<dbReference type="InterPro" id="IPR011262">
    <property type="entry name" value="DNA-dir_RNA_pol_insert"/>
</dbReference>
<accession>E3T2R4</accession>
<dbReference type="InterPro" id="IPR036603">
    <property type="entry name" value="RBP11-like"/>
</dbReference>
<evidence type="ECO:0000256" key="4">
    <source>
        <dbReference type="ARBA" id="ARBA00022478"/>
    </source>
</evidence>
<dbReference type="NCBIfam" id="TIGR02027">
    <property type="entry name" value="rpoA"/>
    <property type="match status" value="1"/>
</dbReference>
<comment type="function">
    <text evidence="1 9">DNA-dependent RNA polymerase catalyzes the transcription of DNA into RNA using the four ribonucleoside triphosphates as substrates.</text>
</comment>
<dbReference type="EC" id="2.7.7.6" evidence="9"/>
<evidence type="ECO:0000256" key="2">
    <source>
        <dbReference type="ARBA" id="ARBA00004474"/>
    </source>
</evidence>
<dbReference type="Pfam" id="PF01193">
    <property type="entry name" value="RNA_pol_L"/>
    <property type="match status" value="1"/>
</dbReference>
<gene>
    <name evidence="9 11" type="primary">rpoA</name>
</gene>
<reference evidence="12" key="2">
    <citation type="journal article" date="2014" name="PLoS ONE">
        <title>Chloroplast Genome Differences between Asian and American Equisetum arvense (Equisetaceae) and the Origin of the Hypervariable trnY-trnE Intergenic Spacer.</title>
        <authorList>
            <person name="Kim H.T."/>
            <person name="Kim K.J."/>
        </authorList>
    </citation>
    <scope>NUCLEOTIDE SEQUENCE</scope>
</reference>
<feature type="region of interest" description="Alpha C-terminal domain (alpha-CTD)" evidence="9">
    <location>
        <begin position="266"/>
        <end position="337"/>
    </location>
</feature>
<name>E3T2R4_EQUAR</name>
<keyword evidence="11" id="KW-0150">Chloroplast</keyword>
<dbReference type="InterPro" id="IPR011260">
    <property type="entry name" value="RNAP_asu_C"/>
</dbReference>
<dbReference type="GeneID" id="9978444"/>
<dbReference type="InterPro" id="IPR011263">
    <property type="entry name" value="DNA-dir_RNA_pol_RpoA/D/Rpb3"/>
</dbReference>
<organism evidence="11">
    <name type="scientific">Equisetum arvense</name>
    <name type="common">Field horsetail</name>
    <name type="synonym">Common horsetail</name>
    <dbReference type="NCBI Taxonomy" id="3258"/>
    <lineage>
        <taxon>Eukaryota</taxon>
        <taxon>Viridiplantae</taxon>
        <taxon>Streptophyta</taxon>
        <taxon>Embryophyta</taxon>
        <taxon>Tracheophyta</taxon>
        <taxon>Polypodiopsida</taxon>
        <taxon>Equisetidae</taxon>
        <taxon>Equisetales</taxon>
        <taxon>Equisetaceae</taxon>
        <taxon>Equisetum</taxon>
    </lineage>
</organism>
<protein>
    <recommendedName>
        <fullName evidence="9">DNA-directed RNA polymerase subunit alpha</fullName>
        <shortName evidence="9">RNAP subunit alpha</shortName>
        <ecNumber evidence="9">2.7.7.6</ecNumber>
    </recommendedName>
    <alternativeName>
        <fullName evidence="9">RNA polymerase subunit alpha</fullName>
    </alternativeName>
    <alternativeName>
        <fullName evidence="9">Transcriptase subunit alpha</fullName>
    </alternativeName>
</protein>
<dbReference type="Pfam" id="PF03118">
    <property type="entry name" value="RNA_pol_A_CTD"/>
    <property type="match status" value="1"/>
</dbReference>
<dbReference type="HAMAP" id="MF_00059">
    <property type="entry name" value="RNApol_bact_RpoA"/>
    <property type="match status" value="1"/>
</dbReference>
<proteinExistence type="inferred from homology"/>
<evidence type="ECO:0000256" key="5">
    <source>
        <dbReference type="ARBA" id="ARBA00022679"/>
    </source>
</evidence>
<dbReference type="SMART" id="SM00662">
    <property type="entry name" value="RPOLD"/>
    <property type="match status" value="1"/>
</dbReference>
<comment type="similarity">
    <text evidence="3 9">Belongs to the RNA polymerase alpha chain family.</text>
</comment>
<dbReference type="RefSeq" id="YP_004021753.1">
    <property type="nucleotide sequence ID" value="NC_014699.1"/>
</dbReference>
<evidence type="ECO:0000313" key="12">
    <source>
        <dbReference type="EMBL" id="AEV58370.1"/>
    </source>
</evidence>
<evidence type="ECO:0000256" key="3">
    <source>
        <dbReference type="ARBA" id="ARBA00007123"/>
    </source>
</evidence>
<dbReference type="SUPFAM" id="SSF47789">
    <property type="entry name" value="C-terminal domain of RNA polymerase alpha subunit"/>
    <property type="match status" value="1"/>
</dbReference>
<keyword evidence="5 9" id="KW-0808">Transferase</keyword>
<evidence type="ECO:0000256" key="6">
    <source>
        <dbReference type="ARBA" id="ARBA00022695"/>
    </source>
</evidence>
<dbReference type="Gene3D" id="2.170.120.12">
    <property type="entry name" value="DNA-directed RNA polymerase, insert domain"/>
    <property type="match status" value="1"/>
</dbReference>
<dbReference type="InterPro" id="IPR036643">
    <property type="entry name" value="RNApol_insert_sf"/>
</dbReference>
<geneLocation type="plastid" evidence="11"/>
<keyword evidence="7 9" id="KW-0804">Transcription</keyword>
<evidence type="ECO:0000256" key="7">
    <source>
        <dbReference type="ARBA" id="ARBA00023163"/>
    </source>
</evidence>
<dbReference type="GO" id="GO:0009536">
    <property type="term" value="C:plastid"/>
    <property type="evidence" value="ECO:0007669"/>
    <property type="project" value="UniProtKB-SubCell"/>
</dbReference>
<dbReference type="GO" id="GO:0000428">
    <property type="term" value="C:DNA-directed RNA polymerase complex"/>
    <property type="evidence" value="ECO:0007669"/>
    <property type="project" value="UniProtKB-KW"/>
</dbReference>
<feature type="domain" description="DNA-directed RNA polymerase RpoA/D/Rpb3-type" evidence="10">
    <location>
        <begin position="29"/>
        <end position="231"/>
    </location>
</feature>
<evidence type="ECO:0000313" key="11">
    <source>
        <dbReference type="EMBL" id="ADA63552.1"/>
    </source>
</evidence>
<dbReference type="GO" id="GO:0006351">
    <property type="term" value="P:DNA-templated transcription"/>
    <property type="evidence" value="ECO:0007669"/>
    <property type="project" value="UniProtKB-UniRule"/>
</dbReference>
<dbReference type="InterPro" id="IPR011773">
    <property type="entry name" value="DNA-dir_RpoA"/>
</dbReference>
<keyword evidence="4 9" id="KW-0240">DNA-directed RNA polymerase</keyword>
<dbReference type="GO" id="GO:0046983">
    <property type="term" value="F:protein dimerization activity"/>
    <property type="evidence" value="ECO:0007669"/>
    <property type="project" value="InterPro"/>
</dbReference>
<dbReference type="FunFam" id="2.170.120.12:FF:000001">
    <property type="entry name" value="DNA-directed RNA polymerase subunit alpha"/>
    <property type="match status" value="1"/>
</dbReference>